<accession>A0A3B0YYH7</accession>
<gene>
    <name evidence="1" type="ORF">MNBD_GAMMA12-448</name>
</gene>
<protein>
    <recommendedName>
        <fullName evidence="2">GspL cytoplasmic actin-ATPase-like domain-containing protein</fullName>
    </recommendedName>
</protein>
<proteinExistence type="predicted"/>
<sequence>MKYVYYVTNLTLTAYRWQANTITDAVRFKNNSAGIQQLAEWVSQQTPYPSMILCDVIEEEFTQSQVPHTSGNNLKLILQRKLKQAFRDTPFRLYRRQKTEKKGKHKINVNFSAITNPDLFKELLRVLEKYQIPVSGIYSPASLCSALFRKMKCQSQYNLLVSQQDNHHMRLSFCESFELHSSRLSTTDYSANASYYQEIRNEADKNIRYLKRIQLLPQSESPDIYIIGEAGMEDYCHDAFKQQYQGNYHYLPIHTICKMTGLKNTIRANQTDMLYVHLLCTSSLTENYAPPAEKKYHYLNNTNKFFRAATVAGIMLALSSSIYNVMKGIELTAAYKEESKLRSVLLHQLSLAKKSIPTAQVSATEMQAFVKAEQQLLTLKINPIKIMTGASQILNSFNNIKINEFSWKLTDRLPGVRKNQNVTPMGVTTTLKYYQLITIKGHLKQFSGNYLSAQRHIRSLLKKMRNTGNFSQVLAVKMPVNISSTSSISGRSGSGHDIKKAEFTLILIKPAPRNKS</sequence>
<evidence type="ECO:0000313" key="1">
    <source>
        <dbReference type="EMBL" id="VAW79259.1"/>
    </source>
</evidence>
<dbReference type="EMBL" id="UOFL01000171">
    <property type="protein sequence ID" value="VAW79259.1"/>
    <property type="molecule type" value="Genomic_DNA"/>
</dbReference>
<reference evidence="1" key="1">
    <citation type="submission" date="2018-06" db="EMBL/GenBank/DDBJ databases">
        <authorList>
            <person name="Zhirakovskaya E."/>
        </authorList>
    </citation>
    <scope>NUCLEOTIDE SEQUENCE</scope>
</reference>
<name>A0A3B0YYH7_9ZZZZ</name>
<evidence type="ECO:0008006" key="2">
    <source>
        <dbReference type="Google" id="ProtNLM"/>
    </source>
</evidence>
<organism evidence="1">
    <name type="scientific">hydrothermal vent metagenome</name>
    <dbReference type="NCBI Taxonomy" id="652676"/>
    <lineage>
        <taxon>unclassified sequences</taxon>
        <taxon>metagenomes</taxon>
        <taxon>ecological metagenomes</taxon>
    </lineage>
</organism>
<dbReference type="AlphaFoldDB" id="A0A3B0YYH7"/>